<evidence type="ECO:0000256" key="7">
    <source>
        <dbReference type="ARBA" id="ARBA00035544"/>
    </source>
</evidence>
<dbReference type="EMBL" id="CAJFCW020000002">
    <property type="protein sequence ID" value="CAG9090665.1"/>
    <property type="molecule type" value="Genomic_DNA"/>
</dbReference>
<dbReference type="Pfam" id="PF00338">
    <property type="entry name" value="Ribosomal_S10"/>
    <property type="match status" value="1"/>
</dbReference>
<dbReference type="OrthoDB" id="366214at2759"/>
<evidence type="ECO:0000256" key="3">
    <source>
        <dbReference type="ARBA" id="ARBA00022980"/>
    </source>
</evidence>
<dbReference type="InterPro" id="IPR036838">
    <property type="entry name" value="Ribosomal_uS10_dom_sf"/>
</dbReference>
<evidence type="ECO:0000256" key="1">
    <source>
        <dbReference type="ARBA" id="ARBA00004173"/>
    </source>
</evidence>
<evidence type="ECO:0000259" key="8">
    <source>
        <dbReference type="SMART" id="SM01403"/>
    </source>
</evidence>
<dbReference type="AlphaFoldDB" id="A0A811K2E7"/>
<reference evidence="9" key="1">
    <citation type="submission" date="2020-09" db="EMBL/GenBank/DDBJ databases">
        <authorList>
            <person name="Kikuchi T."/>
        </authorList>
    </citation>
    <scope>NUCLEOTIDE SEQUENCE</scope>
    <source>
        <strain evidence="9">SH1</strain>
    </source>
</reference>
<dbReference type="InterPro" id="IPR040055">
    <property type="entry name" value="Ribosomal_uS10m"/>
</dbReference>
<dbReference type="Proteomes" id="UP000783686">
    <property type="component" value="Unassembled WGS sequence"/>
</dbReference>
<comment type="caution">
    <text evidence="9">The sequence shown here is derived from an EMBL/GenBank/DDBJ whole genome shotgun (WGS) entry which is preliminary data.</text>
</comment>
<feature type="domain" description="Small ribosomal subunit protein uS10" evidence="8">
    <location>
        <begin position="37"/>
        <end position="134"/>
    </location>
</feature>
<keyword evidence="3" id="KW-0689">Ribosomal protein</keyword>
<evidence type="ECO:0000313" key="10">
    <source>
        <dbReference type="Proteomes" id="UP000614601"/>
    </source>
</evidence>
<evidence type="ECO:0000256" key="6">
    <source>
        <dbReference type="ARBA" id="ARBA00035261"/>
    </source>
</evidence>
<dbReference type="InterPro" id="IPR027486">
    <property type="entry name" value="Ribosomal_uS10_dom"/>
</dbReference>
<dbReference type="PANTHER" id="PTHR13334">
    <property type="entry name" value="MITOCHONDRIAL 28S RIBOSOMAL PROTEIN S10"/>
    <property type="match status" value="1"/>
</dbReference>
<sequence length="151" mass="17636">MLRNLLGRSLNFTYRRGLQTADREVTDIPDKLFSKVQIEVRGHDKAVLLSYTNFIKNACSLLNIETSSVRHLRYSKWIQPLLRAKFARKKYKLHYEIRTEKKQIDLYHLTGSTSSTFLEYAQRNIPEGVAMRVDYTEICPLSEPVQKALTQ</sequence>
<keyword evidence="5" id="KW-0687">Ribonucleoprotein</keyword>
<gene>
    <name evidence="9" type="ORF">BOKJ2_LOCUS3014</name>
</gene>
<dbReference type="PANTHER" id="PTHR13334:SF4">
    <property type="entry name" value="SMALL RIBOSOMAL SUBUNIT PROTEIN US10M"/>
    <property type="match status" value="1"/>
</dbReference>
<evidence type="ECO:0000256" key="2">
    <source>
        <dbReference type="ARBA" id="ARBA00007102"/>
    </source>
</evidence>
<comment type="subcellular location">
    <subcellularLocation>
        <location evidence="1">Mitochondrion</location>
    </subcellularLocation>
</comment>
<dbReference type="SMART" id="SM01403">
    <property type="entry name" value="Ribosomal_S10"/>
    <property type="match status" value="1"/>
</dbReference>
<proteinExistence type="inferred from homology"/>
<organism evidence="9 10">
    <name type="scientific">Bursaphelenchus okinawaensis</name>
    <dbReference type="NCBI Taxonomy" id="465554"/>
    <lineage>
        <taxon>Eukaryota</taxon>
        <taxon>Metazoa</taxon>
        <taxon>Ecdysozoa</taxon>
        <taxon>Nematoda</taxon>
        <taxon>Chromadorea</taxon>
        <taxon>Rhabditida</taxon>
        <taxon>Tylenchina</taxon>
        <taxon>Tylenchomorpha</taxon>
        <taxon>Aphelenchoidea</taxon>
        <taxon>Aphelenchoididae</taxon>
        <taxon>Bursaphelenchus</taxon>
    </lineage>
</organism>
<keyword evidence="4" id="KW-0496">Mitochondrion</keyword>
<dbReference type="SUPFAM" id="SSF54999">
    <property type="entry name" value="Ribosomal protein S10"/>
    <property type="match status" value="1"/>
</dbReference>
<dbReference type="EMBL" id="CAJFDH010000002">
    <property type="protein sequence ID" value="CAD5210091.1"/>
    <property type="molecule type" value="Genomic_DNA"/>
</dbReference>
<accession>A0A811K2E7</accession>
<evidence type="ECO:0000313" key="9">
    <source>
        <dbReference type="EMBL" id="CAD5210091.1"/>
    </source>
</evidence>
<keyword evidence="10" id="KW-1185">Reference proteome</keyword>
<name>A0A811K2E7_9BILA</name>
<protein>
    <recommendedName>
        <fullName evidence="6">Small ribosomal subunit protein uS10m</fullName>
    </recommendedName>
    <alternativeName>
        <fullName evidence="7">28S ribosomal protein S10, mitochondrial</fullName>
    </alternativeName>
</protein>
<evidence type="ECO:0000256" key="5">
    <source>
        <dbReference type="ARBA" id="ARBA00023274"/>
    </source>
</evidence>
<dbReference type="Gene3D" id="3.30.70.600">
    <property type="entry name" value="Ribosomal protein S10 domain"/>
    <property type="match status" value="1"/>
</dbReference>
<dbReference type="Proteomes" id="UP000614601">
    <property type="component" value="Unassembled WGS sequence"/>
</dbReference>
<evidence type="ECO:0000256" key="4">
    <source>
        <dbReference type="ARBA" id="ARBA00023128"/>
    </source>
</evidence>
<dbReference type="GO" id="GO:0005763">
    <property type="term" value="C:mitochondrial small ribosomal subunit"/>
    <property type="evidence" value="ECO:0007669"/>
    <property type="project" value="InterPro"/>
</dbReference>
<comment type="similarity">
    <text evidence="2">Belongs to the universal ribosomal protein uS10 family.</text>
</comment>